<dbReference type="PANTHER" id="PTHR12663:SF69">
    <property type="entry name" value="SISTER CHROMATID COHESION PROTEIN PDS5 HOMOLOG E"/>
    <property type="match status" value="1"/>
</dbReference>
<dbReference type="STRING" id="3880.G7JKQ4"/>
<dbReference type="AlphaFoldDB" id="G7JKQ4"/>
<protein>
    <submittedName>
        <fullName evidence="6">Nucleic acid-binding protein, putative</fullName>
    </submittedName>
</protein>
<evidence type="ECO:0000256" key="3">
    <source>
        <dbReference type="ARBA" id="ARBA00023204"/>
    </source>
</evidence>
<evidence type="ECO:0000256" key="5">
    <source>
        <dbReference type="SAM" id="MobiDB-lite"/>
    </source>
</evidence>
<keyword evidence="4" id="KW-0539">Nucleus</keyword>
<keyword evidence="3" id="KW-0234">DNA repair</keyword>
<proteinExistence type="predicted"/>
<evidence type="ECO:0000313" key="7">
    <source>
        <dbReference type="EnsemblPlants" id="AES87570"/>
    </source>
</evidence>
<accession>G7JKQ4</accession>
<feature type="region of interest" description="Disordered" evidence="5">
    <location>
        <begin position="245"/>
        <end position="270"/>
    </location>
</feature>
<name>G7JKQ4_MEDTR</name>
<dbReference type="GO" id="GO:0006281">
    <property type="term" value="P:DNA repair"/>
    <property type="evidence" value="ECO:0007669"/>
    <property type="project" value="UniProtKB-KW"/>
</dbReference>
<feature type="compositionally biased region" description="Polar residues" evidence="5">
    <location>
        <begin position="125"/>
        <end position="134"/>
    </location>
</feature>
<feature type="region of interest" description="Disordered" evidence="5">
    <location>
        <begin position="107"/>
        <end position="140"/>
    </location>
</feature>
<reference evidence="6 8" key="2">
    <citation type="journal article" date="2014" name="BMC Genomics">
        <title>An improved genome release (version Mt4.0) for the model legume Medicago truncatula.</title>
        <authorList>
            <person name="Tang H."/>
            <person name="Krishnakumar V."/>
            <person name="Bidwell S."/>
            <person name="Rosen B."/>
            <person name="Chan A."/>
            <person name="Zhou S."/>
            <person name="Gentzbittel L."/>
            <person name="Childs K.L."/>
            <person name="Yandell M."/>
            <person name="Gundlach H."/>
            <person name="Mayer K.F."/>
            <person name="Schwartz D.C."/>
            <person name="Town C.D."/>
        </authorList>
    </citation>
    <scope>GENOME REANNOTATION</scope>
    <source>
        <strain evidence="7 8">cv. Jemalong A17</strain>
    </source>
</reference>
<dbReference type="Proteomes" id="UP000002051">
    <property type="component" value="Chromosome 4"/>
</dbReference>
<dbReference type="HOGENOM" id="CLU_889559_0_0_1"/>
<dbReference type="PaxDb" id="3880-AES87570"/>
<keyword evidence="8" id="KW-1185">Reference proteome</keyword>
<dbReference type="EnsemblPlants" id="AES87570">
    <property type="protein sequence ID" value="AES87570"/>
    <property type="gene ID" value="MTR_4g030120"/>
</dbReference>
<keyword evidence="2" id="KW-0227">DNA damage</keyword>
<feature type="region of interest" description="Disordered" evidence="5">
    <location>
        <begin position="156"/>
        <end position="231"/>
    </location>
</feature>
<accession>A0A0C3WUA2</accession>
<evidence type="ECO:0000256" key="2">
    <source>
        <dbReference type="ARBA" id="ARBA00022763"/>
    </source>
</evidence>
<dbReference type="GO" id="GO:0005634">
    <property type="term" value="C:nucleus"/>
    <property type="evidence" value="ECO:0007669"/>
    <property type="project" value="UniProtKB-SubCell"/>
</dbReference>
<reference evidence="6 8" key="1">
    <citation type="journal article" date="2011" name="Nature">
        <title>The Medicago genome provides insight into the evolution of rhizobial symbioses.</title>
        <authorList>
            <person name="Young N.D."/>
            <person name="Debelle F."/>
            <person name="Oldroyd G.E."/>
            <person name="Geurts R."/>
            <person name="Cannon S.B."/>
            <person name="Udvardi M.K."/>
            <person name="Benedito V.A."/>
            <person name="Mayer K.F."/>
            <person name="Gouzy J."/>
            <person name="Schoof H."/>
            <person name="Van de Peer Y."/>
            <person name="Proost S."/>
            <person name="Cook D.R."/>
            <person name="Meyers B.C."/>
            <person name="Spannagl M."/>
            <person name="Cheung F."/>
            <person name="De Mita S."/>
            <person name="Krishnakumar V."/>
            <person name="Gundlach H."/>
            <person name="Zhou S."/>
            <person name="Mudge J."/>
            <person name="Bharti A.K."/>
            <person name="Murray J.D."/>
            <person name="Naoumkina M.A."/>
            <person name="Rosen B."/>
            <person name="Silverstein K.A."/>
            <person name="Tang H."/>
            <person name="Rombauts S."/>
            <person name="Zhao P.X."/>
            <person name="Zhou P."/>
            <person name="Barbe V."/>
            <person name="Bardou P."/>
            <person name="Bechner M."/>
            <person name="Bellec A."/>
            <person name="Berger A."/>
            <person name="Berges H."/>
            <person name="Bidwell S."/>
            <person name="Bisseling T."/>
            <person name="Choisne N."/>
            <person name="Couloux A."/>
            <person name="Denny R."/>
            <person name="Deshpande S."/>
            <person name="Dai X."/>
            <person name="Doyle J.J."/>
            <person name="Dudez A.M."/>
            <person name="Farmer A.D."/>
            <person name="Fouteau S."/>
            <person name="Franken C."/>
            <person name="Gibelin C."/>
            <person name="Gish J."/>
            <person name="Goldstein S."/>
            <person name="Gonzalez A.J."/>
            <person name="Green P.J."/>
            <person name="Hallab A."/>
            <person name="Hartog M."/>
            <person name="Hua A."/>
            <person name="Humphray S.J."/>
            <person name="Jeong D.H."/>
            <person name="Jing Y."/>
            <person name="Jocker A."/>
            <person name="Kenton S.M."/>
            <person name="Kim D.J."/>
            <person name="Klee K."/>
            <person name="Lai H."/>
            <person name="Lang C."/>
            <person name="Lin S."/>
            <person name="Macmil S.L."/>
            <person name="Magdelenat G."/>
            <person name="Matthews L."/>
            <person name="McCorrison J."/>
            <person name="Monaghan E.L."/>
            <person name="Mun J.H."/>
            <person name="Najar F.Z."/>
            <person name="Nicholson C."/>
            <person name="Noirot C."/>
            <person name="O'Bleness M."/>
            <person name="Paule C.R."/>
            <person name="Poulain J."/>
            <person name="Prion F."/>
            <person name="Qin B."/>
            <person name="Qu C."/>
            <person name="Retzel E.F."/>
            <person name="Riddle C."/>
            <person name="Sallet E."/>
            <person name="Samain S."/>
            <person name="Samson N."/>
            <person name="Sanders I."/>
            <person name="Saurat O."/>
            <person name="Scarpelli C."/>
            <person name="Schiex T."/>
            <person name="Segurens B."/>
            <person name="Severin A.J."/>
            <person name="Sherrier D.J."/>
            <person name="Shi R."/>
            <person name="Sims S."/>
            <person name="Singer S.R."/>
            <person name="Sinharoy S."/>
            <person name="Sterck L."/>
            <person name="Viollet A."/>
            <person name="Wang B.B."/>
            <person name="Wang K."/>
            <person name="Wang M."/>
            <person name="Wang X."/>
            <person name="Warfsmann J."/>
            <person name="Weissenbach J."/>
            <person name="White D.D."/>
            <person name="White J.D."/>
            <person name="Wiley G.B."/>
            <person name="Wincker P."/>
            <person name="Xing Y."/>
            <person name="Yang L."/>
            <person name="Yao Z."/>
            <person name="Ying F."/>
            <person name="Zhai J."/>
            <person name="Zhou L."/>
            <person name="Zuber A."/>
            <person name="Denarie J."/>
            <person name="Dixon R.A."/>
            <person name="May G.D."/>
            <person name="Schwartz D.C."/>
            <person name="Rogers J."/>
            <person name="Quetier F."/>
            <person name="Town C.D."/>
            <person name="Roe B.A."/>
        </authorList>
    </citation>
    <scope>NUCLEOTIDE SEQUENCE [LARGE SCALE GENOMIC DNA]</scope>
    <source>
        <strain evidence="6">A17</strain>
        <strain evidence="7 8">cv. Jemalong A17</strain>
    </source>
</reference>
<dbReference type="eggNOG" id="KOG1525">
    <property type="taxonomic scope" value="Eukaryota"/>
</dbReference>
<organism evidence="6 8">
    <name type="scientific">Medicago truncatula</name>
    <name type="common">Barrel medic</name>
    <name type="synonym">Medicago tribuloides</name>
    <dbReference type="NCBI Taxonomy" id="3880"/>
    <lineage>
        <taxon>Eukaryota</taxon>
        <taxon>Viridiplantae</taxon>
        <taxon>Streptophyta</taxon>
        <taxon>Embryophyta</taxon>
        <taxon>Tracheophyta</taxon>
        <taxon>Spermatophyta</taxon>
        <taxon>Magnoliopsida</taxon>
        <taxon>eudicotyledons</taxon>
        <taxon>Gunneridae</taxon>
        <taxon>Pentapetalae</taxon>
        <taxon>rosids</taxon>
        <taxon>fabids</taxon>
        <taxon>Fabales</taxon>
        <taxon>Fabaceae</taxon>
        <taxon>Papilionoideae</taxon>
        <taxon>50 kb inversion clade</taxon>
        <taxon>NPAAA clade</taxon>
        <taxon>Hologalegina</taxon>
        <taxon>IRL clade</taxon>
        <taxon>Trifolieae</taxon>
        <taxon>Medicago</taxon>
    </lineage>
</organism>
<evidence type="ECO:0000313" key="6">
    <source>
        <dbReference type="EMBL" id="AES87570.2"/>
    </source>
</evidence>
<evidence type="ECO:0000256" key="1">
    <source>
        <dbReference type="ARBA" id="ARBA00004123"/>
    </source>
</evidence>
<feature type="compositionally biased region" description="Basic and acidic residues" evidence="5">
    <location>
        <begin position="181"/>
        <end position="206"/>
    </location>
</feature>
<dbReference type="GO" id="GO:0007064">
    <property type="term" value="P:mitotic sister chromatid cohesion"/>
    <property type="evidence" value="ECO:0007669"/>
    <property type="project" value="InterPro"/>
</dbReference>
<gene>
    <name evidence="6" type="ordered locus">MTR_4g030120</name>
</gene>
<sequence>MEIVMTGILDESEDVSSNLVRPLLDSVRKENQKVITNCAVKLKTHLMQAVESSGRALDEYAQIITSICKNQYVSLEHNHSTEVTKGLQTDNTCARDVQTIDDTQSNIRSKSSTTMDGGVAECDGSKSNPHSSFIENFEKGNSRTCTGNLETVQKLSSETQLDIVPRKRPLKPNSLMNPDEGYDHSWIHKESGTEKSSRSKKARDNSHPVTPSDDPTSIKDKKQSSSKTVSKALVCKVNNGKIETPAQSIKTRDKGSDFPSTKVRKGSEVKHEAPVRNFKLSIKIDGKVLVPPKSIVSPMKPEVLCEDVSRVPM</sequence>
<dbReference type="InterPro" id="IPR039776">
    <property type="entry name" value="Pds5"/>
</dbReference>
<dbReference type="PANTHER" id="PTHR12663">
    <property type="entry name" value="ANDROGEN INDUCED INHIBITOR OF PROLIFERATION AS3 / PDS5-RELATED"/>
    <property type="match status" value="1"/>
</dbReference>
<comment type="subcellular location">
    <subcellularLocation>
        <location evidence="1">Nucleus</location>
    </subcellularLocation>
</comment>
<evidence type="ECO:0000256" key="4">
    <source>
        <dbReference type="ARBA" id="ARBA00023242"/>
    </source>
</evidence>
<evidence type="ECO:0000313" key="8">
    <source>
        <dbReference type="Proteomes" id="UP000002051"/>
    </source>
</evidence>
<reference evidence="7" key="3">
    <citation type="submission" date="2015-04" db="UniProtKB">
        <authorList>
            <consortium name="EnsemblPlants"/>
        </authorList>
    </citation>
    <scope>IDENTIFICATION</scope>
    <source>
        <strain evidence="7">cv. Jemalong A17</strain>
    </source>
</reference>
<dbReference type="EMBL" id="CM001220">
    <property type="protein sequence ID" value="AES87570.2"/>
    <property type="molecule type" value="Genomic_DNA"/>
</dbReference>